<evidence type="ECO:0000313" key="1">
    <source>
        <dbReference type="EMBL" id="KAH3823714.1"/>
    </source>
</evidence>
<proteinExistence type="predicted"/>
<protein>
    <submittedName>
        <fullName evidence="1">Uncharacterized protein</fullName>
    </submittedName>
</protein>
<keyword evidence="2" id="KW-1185">Reference proteome</keyword>
<comment type="caution">
    <text evidence="1">The sequence shown here is derived from an EMBL/GenBank/DDBJ whole genome shotgun (WGS) entry which is preliminary data.</text>
</comment>
<sequence length="126" mass="14345">MSLRPKFDRLPSGELRWITQVQMISPGSLPTFSQEPDVVEREAVAAVQKLGGDVTCRQHVLGQYKIQFGKYRGHTSHWVVENALGFAAYLVYDLRKEVQVNTSLTANKFAFKEFVTSFPQGKFYTE</sequence>
<name>A0A9D4JUT4_DREPO</name>
<dbReference type="AlphaFoldDB" id="A0A9D4JUT4"/>
<accession>A0A9D4JUT4</accession>
<organism evidence="1 2">
    <name type="scientific">Dreissena polymorpha</name>
    <name type="common">Zebra mussel</name>
    <name type="synonym">Mytilus polymorpha</name>
    <dbReference type="NCBI Taxonomy" id="45954"/>
    <lineage>
        <taxon>Eukaryota</taxon>
        <taxon>Metazoa</taxon>
        <taxon>Spiralia</taxon>
        <taxon>Lophotrochozoa</taxon>
        <taxon>Mollusca</taxon>
        <taxon>Bivalvia</taxon>
        <taxon>Autobranchia</taxon>
        <taxon>Heteroconchia</taxon>
        <taxon>Euheterodonta</taxon>
        <taxon>Imparidentia</taxon>
        <taxon>Neoheterodontei</taxon>
        <taxon>Myida</taxon>
        <taxon>Dreissenoidea</taxon>
        <taxon>Dreissenidae</taxon>
        <taxon>Dreissena</taxon>
    </lineage>
</organism>
<dbReference type="EMBL" id="JAIWYP010000005">
    <property type="protein sequence ID" value="KAH3823714.1"/>
    <property type="molecule type" value="Genomic_DNA"/>
</dbReference>
<reference evidence="1" key="2">
    <citation type="submission" date="2020-11" db="EMBL/GenBank/DDBJ databases">
        <authorList>
            <person name="McCartney M.A."/>
            <person name="Auch B."/>
            <person name="Kono T."/>
            <person name="Mallez S."/>
            <person name="Becker A."/>
            <person name="Gohl D.M."/>
            <person name="Silverstein K.A.T."/>
            <person name="Koren S."/>
            <person name="Bechman K.B."/>
            <person name="Herman A."/>
            <person name="Abrahante J.E."/>
            <person name="Garbe J."/>
        </authorList>
    </citation>
    <scope>NUCLEOTIDE SEQUENCE</scope>
    <source>
        <strain evidence="1">Duluth1</strain>
        <tissue evidence="1">Whole animal</tissue>
    </source>
</reference>
<gene>
    <name evidence="1" type="ORF">DPMN_125531</name>
</gene>
<reference evidence="1" key="1">
    <citation type="journal article" date="2019" name="bioRxiv">
        <title>The Genome of the Zebra Mussel, Dreissena polymorpha: A Resource for Invasive Species Research.</title>
        <authorList>
            <person name="McCartney M.A."/>
            <person name="Auch B."/>
            <person name="Kono T."/>
            <person name="Mallez S."/>
            <person name="Zhang Y."/>
            <person name="Obille A."/>
            <person name="Becker A."/>
            <person name="Abrahante J.E."/>
            <person name="Garbe J."/>
            <person name="Badalamenti J.P."/>
            <person name="Herman A."/>
            <person name="Mangelson H."/>
            <person name="Liachko I."/>
            <person name="Sullivan S."/>
            <person name="Sone E.D."/>
            <person name="Koren S."/>
            <person name="Silverstein K.A.T."/>
            <person name="Beckman K.B."/>
            <person name="Gohl D.M."/>
        </authorList>
    </citation>
    <scope>NUCLEOTIDE SEQUENCE</scope>
    <source>
        <strain evidence="1">Duluth1</strain>
        <tissue evidence="1">Whole animal</tissue>
    </source>
</reference>
<dbReference type="Proteomes" id="UP000828390">
    <property type="component" value="Unassembled WGS sequence"/>
</dbReference>
<evidence type="ECO:0000313" key="2">
    <source>
        <dbReference type="Proteomes" id="UP000828390"/>
    </source>
</evidence>